<proteinExistence type="predicted"/>
<feature type="non-terminal residue" evidence="1">
    <location>
        <position position="52"/>
    </location>
</feature>
<sequence>MGVEVIQLLSDHLLDENTLDVEYIQQPLKLKKARLYGGEHCNKKIRSSCKNQ</sequence>
<dbReference type="EMBL" id="HACG01020869">
    <property type="protein sequence ID" value="CEK67734.1"/>
    <property type="molecule type" value="Transcribed_RNA"/>
</dbReference>
<reference evidence="1" key="1">
    <citation type="submission" date="2014-12" db="EMBL/GenBank/DDBJ databases">
        <title>Insight into the proteome of Arion vulgaris.</title>
        <authorList>
            <person name="Aradska J."/>
            <person name="Bulat T."/>
            <person name="Smidak R."/>
            <person name="Sarate P."/>
            <person name="Gangsoo J."/>
            <person name="Sialana F."/>
            <person name="Bilban M."/>
            <person name="Lubec G."/>
        </authorList>
    </citation>
    <scope>NUCLEOTIDE SEQUENCE</scope>
    <source>
        <tissue evidence="1">Skin</tissue>
    </source>
</reference>
<organism evidence="1">
    <name type="scientific">Arion vulgaris</name>
    <dbReference type="NCBI Taxonomy" id="1028688"/>
    <lineage>
        <taxon>Eukaryota</taxon>
        <taxon>Metazoa</taxon>
        <taxon>Spiralia</taxon>
        <taxon>Lophotrochozoa</taxon>
        <taxon>Mollusca</taxon>
        <taxon>Gastropoda</taxon>
        <taxon>Heterobranchia</taxon>
        <taxon>Euthyneura</taxon>
        <taxon>Panpulmonata</taxon>
        <taxon>Eupulmonata</taxon>
        <taxon>Stylommatophora</taxon>
        <taxon>Helicina</taxon>
        <taxon>Arionoidea</taxon>
        <taxon>Arionidae</taxon>
        <taxon>Arion</taxon>
    </lineage>
</organism>
<name>A0A0B6ZGJ6_9EUPU</name>
<gene>
    <name evidence="1" type="primary">ORF63701</name>
</gene>
<accession>A0A0B6ZGJ6</accession>
<evidence type="ECO:0000313" key="1">
    <source>
        <dbReference type="EMBL" id="CEK67734.1"/>
    </source>
</evidence>
<dbReference type="AlphaFoldDB" id="A0A0B6ZGJ6"/>
<protein>
    <submittedName>
        <fullName evidence="1">Uncharacterized protein</fullName>
    </submittedName>
</protein>